<feature type="region of interest" description="Disordered" evidence="2">
    <location>
        <begin position="159"/>
        <end position="187"/>
    </location>
</feature>
<accession>A0A174K9A3</accession>
<dbReference type="RefSeq" id="WP_055273959.1">
    <property type="nucleotide sequence ID" value="NZ_CZAJ01000015.1"/>
</dbReference>
<name>A0A174K9A3_9FIRM</name>
<dbReference type="Pfam" id="PF09826">
    <property type="entry name" value="Beta_propel"/>
    <property type="match status" value="1"/>
</dbReference>
<organism evidence="3 4">
    <name type="scientific">Agathobacter rectalis</name>
    <dbReference type="NCBI Taxonomy" id="39491"/>
    <lineage>
        <taxon>Bacteria</taxon>
        <taxon>Bacillati</taxon>
        <taxon>Bacillota</taxon>
        <taxon>Clostridia</taxon>
        <taxon>Lachnospirales</taxon>
        <taxon>Lachnospiraceae</taxon>
        <taxon>Agathobacter</taxon>
    </lineage>
</organism>
<evidence type="ECO:0000256" key="2">
    <source>
        <dbReference type="SAM" id="MobiDB-lite"/>
    </source>
</evidence>
<sequence length="645" mass="71684">MTKKDLFDGLNYIDDQIIEEAQPTGESTGESAGYRDDIYVKNHETHPGGKEDKNRKKHKKFARAAKALATVAAVLVVAVLGTEVVRLNNRIDELETKTANVISQNNAQNNVYAGIKSGAKLGDYEAASDYGKLYDVVKKAEASIRDTAFGELLESADATGNMSDASSTNKQESKQESAANTEYSTTNVMTEGVDESDVVKTDGKYIYMVEDGQISITDISNGKPGEETLFRPDFEVPSDTVEELYISDGKMLIISNHAGDKDETICYSYDIADPTKPVLIGKARQDGFYNTSRKIGNTVYVFSDTYIKISDMNKNVALQEDNLEKWVPQVNGKVISYDCFYIGEDTYSGTVISSFDVDKPDKTIDAKCIMNNSGEVYVSGNAMYLYHSDWSASRELTKISKISFEDGVMKTGETTSVNGYLNDKFAINEQGGYLYVLPTSNTGSQPVNSLHVLDKDMNEVGVINEIARGESIYAARFVGKYVYFITYRQTDPLFVADISNPTAPKLLGELEVSGFSEYLHMWDDTHVLGIGYGDSQQSKIKLTMFDVSDPTKPVEVNQKLIDSSESWSNEFVYNYKAILADPEKNLIGFTANDYYLFSYDSENGFSLLEQQALTYKNTEGYRGIYKDNDFYVAGNGEIKHFKLAE</sequence>
<dbReference type="Proteomes" id="UP000095602">
    <property type="component" value="Unassembled WGS sequence"/>
</dbReference>
<dbReference type="EMBL" id="CZAJ01000015">
    <property type="protein sequence ID" value="CUP06135.1"/>
    <property type="molecule type" value="Genomic_DNA"/>
</dbReference>
<evidence type="ECO:0000256" key="1">
    <source>
        <dbReference type="SAM" id="Coils"/>
    </source>
</evidence>
<evidence type="ECO:0000313" key="3">
    <source>
        <dbReference type="EMBL" id="CUP06135.1"/>
    </source>
</evidence>
<evidence type="ECO:0000313" key="4">
    <source>
        <dbReference type="Proteomes" id="UP000095602"/>
    </source>
</evidence>
<protein>
    <submittedName>
        <fullName evidence="3">Secreted protein containing C-terminal beta-propeller domain distantly related to WD-40 repeats</fullName>
    </submittedName>
</protein>
<keyword evidence="1" id="KW-0175">Coiled coil</keyword>
<dbReference type="AlphaFoldDB" id="A0A174K9A3"/>
<reference evidence="3 4" key="1">
    <citation type="submission" date="2015-09" db="EMBL/GenBank/DDBJ databases">
        <authorList>
            <consortium name="Pathogen Informatics"/>
        </authorList>
    </citation>
    <scope>NUCLEOTIDE SEQUENCE [LARGE SCALE GENOMIC DNA]</scope>
    <source>
        <strain evidence="3 4">2789STDY5834884</strain>
    </source>
</reference>
<proteinExistence type="predicted"/>
<dbReference type="InterPro" id="IPR019198">
    <property type="entry name" value="Beta_propeller_containing"/>
</dbReference>
<gene>
    <name evidence="3" type="ORF">ERS852497_01752</name>
</gene>
<dbReference type="SUPFAM" id="SSF82171">
    <property type="entry name" value="DPP6 N-terminal domain-like"/>
    <property type="match status" value="1"/>
</dbReference>
<feature type="coiled-coil region" evidence="1">
    <location>
        <begin position="77"/>
        <end position="104"/>
    </location>
</feature>